<dbReference type="InterPro" id="IPR014195">
    <property type="entry name" value="Spore_III_AG"/>
</dbReference>
<protein>
    <submittedName>
        <fullName evidence="3">Stage III sporulation protein AG</fullName>
    </submittedName>
</protein>
<name>A0A934MXJ3_9BACL</name>
<evidence type="ECO:0000313" key="4">
    <source>
        <dbReference type="Proteomes" id="UP000640274"/>
    </source>
</evidence>
<comment type="caution">
    <text evidence="3">The sequence shown here is derived from an EMBL/GenBank/DDBJ whole genome shotgun (WGS) entry which is preliminary data.</text>
</comment>
<reference evidence="3" key="1">
    <citation type="submission" date="2020-12" db="EMBL/GenBank/DDBJ databases">
        <authorList>
            <person name="Huq M.A."/>
        </authorList>
    </citation>
    <scope>NUCLEOTIDE SEQUENCE</scope>
    <source>
        <strain evidence="3">MAHUQ-46</strain>
    </source>
</reference>
<keyword evidence="2" id="KW-0472">Membrane</keyword>
<dbReference type="EMBL" id="JAELUP010000117">
    <property type="protein sequence ID" value="MBJ6364242.1"/>
    <property type="molecule type" value="Genomic_DNA"/>
</dbReference>
<dbReference type="Proteomes" id="UP000640274">
    <property type="component" value="Unassembled WGS sequence"/>
</dbReference>
<dbReference type="AlphaFoldDB" id="A0A934MXJ3"/>
<dbReference type="NCBIfam" id="TIGR02830">
    <property type="entry name" value="spore_III_AG"/>
    <property type="match status" value="1"/>
</dbReference>
<feature type="transmembrane region" description="Helical" evidence="2">
    <location>
        <begin position="27"/>
        <end position="47"/>
    </location>
</feature>
<keyword evidence="2" id="KW-1133">Transmembrane helix</keyword>
<gene>
    <name evidence="3" type="primary">spoIIIAG</name>
    <name evidence="3" type="ORF">JFN88_23780</name>
</gene>
<feature type="region of interest" description="Disordered" evidence="1">
    <location>
        <begin position="119"/>
        <end position="140"/>
    </location>
</feature>
<keyword evidence="4" id="KW-1185">Reference proteome</keyword>
<evidence type="ECO:0000313" key="3">
    <source>
        <dbReference type="EMBL" id="MBJ6364242.1"/>
    </source>
</evidence>
<organism evidence="3 4">
    <name type="scientific">Paenibacillus roseus</name>
    <dbReference type="NCBI Taxonomy" id="2798579"/>
    <lineage>
        <taxon>Bacteria</taxon>
        <taxon>Bacillati</taxon>
        <taxon>Bacillota</taxon>
        <taxon>Bacilli</taxon>
        <taxon>Bacillales</taxon>
        <taxon>Paenibacillaceae</taxon>
        <taxon>Paenibacillus</taxon>
    </lineage>
</organism>
<evidence type="ECO:0000256" key="2">
    <source>
        <dbReference type="SAM" id="Phobius"/>
    </source>
</evidence>
<proteinExistence type="predicted"/>
<keyword evidence="2" id="KW-0812">Transmembrane</keyword>
<evidence type="ECO:0000256" key="1">
    <source>
        <dbReference type="SAM" id="MobiDB-lite"/>
    </source>
</evidence>
<accession>A0A934MXJ3</accession>
<dbReference type="RefSeq" id="WP_199021837.1">
    <property type="nucleotide sequence ID" value="NZ_JAELUP010000117.1"/>
</dbReference>
<sequence length="211" mass="23170">MAKWLGLIESALGQGPSGPKRVRTVRWLLIIGAAGIGLMIMNSFLSLRQVEPTAQSHDEPPAVQETLLGHRDDSDSVFEALERPLENRLKEILEKIVGVGTVDVLITIDSTEESVIEKNEKQSQQLTEETDKNGGKRHVTSTTKDGQVVLYEVSGEQTPLVTKKIKPHIRGILIVARGAENQSVRQLIMDAVKKGYSVPAHRISVVPSKQP</sequence>